<accession>A0ABW6Y6I8</accession>
<proteinExistence type="predicted"/>
<dbReference type="RefSeq" id="WP_391933115.1">
    <property type="nucleotide sequence ID" value="NZ_JBIBSM010000002.1"/>
</dbReference>
<keyword evidence="2" id="KW-1185">Reference proteome</keyword>
<name>A0ABW6Y6I8_9ACTN</name>
<dbReference type="EMBL" id="JBIBSM010000002">
    <property type="protein sequence ID" value="MFF8275423.1"/>
    <property type="molecule type" value="Genomic_DNA"/>
</dbReference>
<sequence>MTVITDTEFEEAAALAPEVVRSYLSGKGWRSERGLAGGELWEWGAVGQSSVPYEVLVPMRRRRDYAGRVADILETLSVVEERRAGDILREMQLPSSDWQFLRLMPPGPSGTAPLLDLVSALNGLKDLHTAAASSALAPQSVQPGQKPQLVKDHVTAVRLDQTRVGSYVVAAHTPLPELASDRRNGTPRDVSAALQESLFADDDVFPGGGPALRPFESFTRKVSRMLFAGVTCAHAAAEEASHRDSLDGFGRYVSAGLSANLCEALVRIAGEEERPFSLSFDWAPEMPMTQASPPVTIKRDHLPALAAGAKELRERAAREEGAILHGVVTRLSGQGHREATIYGRLLHEPSSRVRSVRVELRPEDVDKATDAWRRGSEVAVQGDVEPYGTGVRMRGVREFVVRLE</sequence>
<gene>
    <name evidence="1" type="ORF">ACF05T_04770</name>
</gene>
<comment type="caution">
    <text evidence="1">The sequence shown here is derived from an EMBL/GenBank/DDBJ whole genome shotgun (WGS) entry which is preliminary data.</text>
</comment>
<protein>
    <submittedName>
        <fullName evidence="1">Uncharacterized protein</fullName>
    </submittedName>
</protein>
<evidence type="ECO:0000313" key="1">
    <source>
        <dbReference type="EMBL" id="MFF8275423.1"/>
    </source>
</evidence>
<reference evidence="1 2" key="1">
    <citation type="submission" date="2024-10" db="EMBL/GenBank/DDBJ databases">
        <title>The Natural Products Discovery Center: Release of the First 8490 Sequenced Strains for Exploring Actinobacteria Biosynthetic Diversity.</title>
        <authorList>
            <person name="Kalkreuter E."/>
            <person name="Kautsar S.A."/>
            <person name="Yang D."/>
            <person name="Bader C.D."/>
            <person name="Teijaro C.N."/>
            <person name="Fluegel L."/>
            <person name="Davis C.M."/>
            <person name="Simpson J.R."/>
            <person name="Lauterbach L."/>
            <person name="Steele A.D."/>
            <person name="Gui C."/>
            <person name="Meng S."/>
            <person name="Li G."/>
            <person name="Viehrig K."/>
            <person name="Ye F."/>
            <person name="Su P."/>
            <person name="Kiefer A.F."/>
            <person name="Nichols A."/>
            <person name="Cepeda A.J."/>
            <person name="Yan W."/>
            <person name="Fan B."/>
            <person name="Jiang Y."/>
            <person name="Adhikari A."/>
            <person name="Zheng C.-J."/>
            <person name="Schuster L."/>
            <person name="Cowan T.M."/>
            <person name="Smanski M.J."/>
            <person name="Chevrette M.G."/>
            <person name="De Carvalho L.P.S."/>
            <person name="Shen B."/>
        </authorList>
    </citation>
    <scope>NUCLEOTIDE SEQUENCE [LARGE SCALE GENOMIC DNA]</scope>
    <source>
        <strain evidence="1 2">NPDC015755</strain>
    </source>
</reference>
<organism evidence="1 2">
    <name type="scientific">Streptomyces lateritius</name>
    <dbReference type="NCBI Taxonomy" id="67313"/>
    <lineage>
        <taxon>Bacteria</taxon>
        <taxon>Bacillati</taxon>
        <taxon>Actinomycetota</taxon>
        <taxon>Actinomycetes</taxon>
        <taxon>Kitasatosporales</taxon>
        <taxon>Streptomycetaceae</taxon>
        <taxon>Streptomyces</taxon>
    </lineage>
</organism>
<dbReference type="Proteomes" id="UP001603013">
    <property type="component" value="Unassembled WGS sequence"/>
</dbReference>
<evidence type="ECO:0000313" key="2">
    <source>
        <dbReference type="Proteomes" id="UP001603013"/>
    </source>
</evidence>